<reference evidence="1" key="1">
    <citation type="submission" date="2021-01" db="EMBL/GenBank/DDBJ databases">
        <authorList>
            <consortium name="Genoscope - CEA"/>
            <person name="William W."/>
        </authorList>
    </citation>
    <scope>NUCLEOTIDE SEQUENCE</scope>
</reference>
<accession>A0A8S1WUE4</accession>
<dbReference type="AlphaFoldDB" id="A0A8S1WUE4"/>
<name>A0A8S1WUE4_PAROT</name>
<organism evidence="1 2">
    <name type="scientific">Paramecium octaurelia</name>
    <dbReference type="NCBI Taxonomy" id="43137"/>
    <lineage>
        <taxon>Eukaryota</taxon>
        <taxon>Sar</taxon>
        <taxon>Alveolata</taxon>
        <taxon>Ciliophora</taxon>
        <taxon>Intramacronucleata</taxon>
        <taxon>Oligohymenophorea</taxon>
        <taxon>Peniculida</taxon>
        <taxon>Parameciidae</taxon>
        <taxon>Paramecium</taxon>
    </lineage>
</organism>
<comment type="caution">
    <text evidence="1">The sequence shown here is derived from an EMBL/GenBank/DDBJ whole genome shotgun (WGS) entry which is preliminary data.</text>
</comment>
<sequence>MQQIVNQIQHYYIEQRSIRLKEHKKLKQMRMYCRRTFKLKCTQLLSVLQIINENPYIYNLIKNIFFDDPKVQNLKYGGLRTKINKSAIEN</sequence>
<dbReference type="Proteomes" id="UP000683925">
    <property type="component" value="Unassembled WGS sequence"/>
</dbReference>
<protein>
    <submittedName>
        <fullName evidence="1">Uncharacterized protein</fullName>
    </submittedName>
</protein>
<evidence type="ECO:0000313" key="1">
    <source>
        <dbReference type="EMBL" id="CAD8189386.1"/>
    </source>
</evidence>
<gene>
    <name evidence="1" type="ORF">POCTA_138.1.T0950028</name>
</gene>
<evidence type="ECO:0000313" key="2">
    <source>
        <dbReference type="Proteomes" id="UP000683925"/>
    </source>
</evidence>
<dbReference type="EMBL" id="CAJJDP010000094">
    <property type="protein sequence ID" value="CAD8189386.1"/>
    <property type="molecule type" value="Genomic_DNA"/>
</dbReference>
<keyword evidence="2" id="KW-1185">Reference proteome</keyword>
<proteinExistence type="predicted"/>